<feature type="compositionally biased region" description="Basic residues" evidence="1">
    <location>
        <begin position="88"/>
        <end position="103"/>
    </location>
</feature>
<gene>
    <name evidence="2" type="ORF">Apa02nite_057460</name>
</gene>
<protein>
    <submittedName>
        <fullName evidence="2">Uncharacterized protein</fullName>
    </submittedName>
</protein>
<reference evidence="2 3" key="1">
    <citation type="submission" date="2021-01" db="EMBL/GenBank/DDBJ databases">
        <title>Whole genome shotgun sequence of Actinoplanes palleronii NBRC 14916.</title>
        <authorList>
            <person name="Komaki H."/>
            <person name="Tamura T."/>
        </authorList>
    </citation>
    <scope>NUCLEOTIDE SEQUENCE [LARGE SCALE GENOMIC DNA]</scope>
    <source>
        <strain evidence="2 3">NBRC 14916</strain>
    </source>
</reference>
<comment type="caution">
    <text evidence="2">The sequence shown here is derived from an EMBL/GenBank/DDBJ whole genome shotgun (WGS) entry which is preliminary data.</text>
</comment>
<proteinExistence type="predicted"/>
<accession>A0ABQ4BG21</accession>
<dbReference type="EMBL" id="BOMS01000090">
    <property type="protein sequence ID" value="GIE69638.1"/>
    <property type="molecule type" value="Genomic_DNA"/>
</dbReference>
<keyword evidence="3" id="KW-1185">Reference proteome</keyword>
<sequence>MTSSPRWLSRYQSGQRDQVWQELRQLGGAVRSGEWAQEAQLVCDEMARRARQNVEVIVERLSQGGYRFHANDDEQTPVPAHTPPTAVPRRRRSGWRRSSGRCR</sequence>
<dbReference type="Proteomes" id="UP000624709">
    <property type="component" value="Unassembled WGS sequence"/>
</dbReference>
<evidence type="ECO:0000256" key="1">
    <source>
        <dbReference type="SAM" id="MobiDB-lite"/>
    </source>
</evidence>
<feature type="region of interest" description="Disordered" evidence="1">
    <location>
        <begin position="65"/>
        <end position="103"/>
    </location>
</feature>
<organism evidence="2 3">
    <name type="scientific">Actinoplanes palleronii</name>
    <dbReference type="NCBI Taxonomy" id="113570"/>
    <lineage>
        <taxon>Bacteria</taxon>
        <taxon>Bacillati</taxon>
        <taxon>Actinomycetota</taxon>
        <taxon>Actinomycetes</taxon>
        <taxon>Micromonosporales</taxon>
        <taxon>Micromonosporaceae</taxon>
        <taxon>Actinoplanes</taxon>
    </lineage>
</organism>
<evidence type="ECO:0000313" key="2">
    <source>
        <dbReference type="EMBL" id="GIE69638.1"/>
    </source>
</evidence>
<name>A0ABQ4BG21_9ACTN</name>
<dbReference type="RefSeq" id="WP_203827775.1">
    <property type="nucleotide sequence ID" value="NZ_BAAATY010000040.1"/>
</dbReference>
<evidence type="ECO:0000313" key="3">
    <source>
        <dbReference type="Proteomes" id="UP000624709"/>
    </source>
</evidence>